<organism evidence="2 3">
    <name type="scientific">Tribonema minus</name>
    <dbReference type="NCBI Taxonomy" id="303371"/>
    <lineage>
        <taxon>Eukaryota</taxon>
        <taxon>Sar</taxon>
        <taxon>Stramenopiles</taxon>
        <taxon>Ochrophyta</taxon>
        <taxon>PX clade</taxon>
        <taxon>Xanthophyceae</taxon>
        <taxon>Tribonematales</taxon>
        <taxon>Tribonemataceae</taxon>
        <taxon>Tribonema</taxon>
    </lineage>
</organism>
<comment type="caution">
    <text evidence="2">The sequence shown here is derived from an EMBL/GenBank/DDBJ whole genome shotgun (WGS) entry which is preliminary data.</text>
</comment>
<name>A0A835Z2S3_9STRA</name>
<accession>A0A835Z2S3</accession>
<gene>
    <name evidence="2" type="ORF">JKP88DRAFT_268389</name>
</gene>
<dbReference type="EMBL" id="JAFCMP010000139">
    <property type="protein sequence ID" value="KAG5185174.1"/>
    <property type="molecule type" value="Genomic_DNA"/>
</dbReference>
<feature type="region of interest" description="Disordered" evidence="1">
    <location>
        <begin position="123"/>
        <end position="148"/>
    </location>
</feature>
<evidence type="ECO:0000313" key="2">
    <source>
        <dbReference type="EMBL" id="KAG5185174.1"/>
    </source>
</evidence>
<dbReference type="Proteomes" id="UP000664859">
    <property type="component" value="Unassembled WGS sequence"/>
</dbReference>
<protein>
    <submittedName>
        <fullName evidence="2">Uncharacterized protein</fullName>
    </submittedName>
</protein>
<keyword evidence="3" id="KW-1185">Reference proteome</keyword>
<reference evidence="2" key="1">
    <citation type="submission" date="2021-02" db="EMBL/GenBank/DDBJ databases">
        <title>First Annotated Genome of the Yellow-green Alga Tribonema minus.</title>
        <authorList>
            <person name="Mahan K.M."/>
        </authorList>
    </citation>
    <scope>NUCLEOTIDE SEQUENCE</scope>
    <source>
        <strain evidence="2">UTEX B ZZ1240</strain>
    </source>
</reference>
<sequence>MPAEDAAGSESKMDVEATFFYKCCDEFGKYHCVHADYNACGLFGPQLVPADETTGLHCVDCDSTIPCLAKACIQNPSFEGDDSTTDLYRLDTADNAAKYIHKACYNARKEYATSRIIAFFKSKQQQKRRSTSTASDEPEPADKRQRVA</sequence>
<dbReference type="AlphaFoldDB" id="A0A835Z2S3"/>
<proteinExistence type="predicted"/>
<evidence type="ECO:0000313" key="3">
    <source>
        <dbReference type="Proteomes" id="UP000664859"/>
    </source>
</evidence>
<evidence type="ECO:0000256" key="1">
    <source>
        <dbReference type="SAM" id="MobiDB-lite"/>
    </source>
</evidence>